<feature type="compositionally biased region" description="Low complexity" evidence="1">
    <location>
        <begin position="382"/>
        <end position="393"/>
    </location>
</feature>
<feature type="region of interest" description="Disordered" evidence="1">
    <location>
        <begin position="586"/>
        <end position="705"/>
    </location>
</feature>
<gene>
    <name evidence="2" type="ORF">DTER00134_LOCUS16189</name>
</gene>
<evidence type="ECO:0000313" key="2">
    <source>
        <dbReference type="EMBL" id="CAE0501116.1"/>
    </source>
</evidence>
<protein>
    <submittedName>
        <fullName evidence="2">Uncharacterized protein</fullName>
    </submittedName>
</protein>
<feature type="region of interest" description="Disordered" evidence="1">
    <location>
        <begin position="364"/>
        <end position="559"/>
    </location>
</feature>
<organism evidence="2">
    <name type="scientific">Dunaliella tertiolecta</name>
    <name type="common">Green alga</name>
    <dbReference type="NCBI Taxonomy" id="3047"/>
    <lineage>
        <taxon>Eukaryota</taxon>
        <taxon>Viridiplantae</taxon>
        <taxon>Chlorophyta</taxon>
        <taxon>core chlorophytes</taxon>
        <taxon>Chlorophyceae</taxon>
        <taxon>CS clade</taxon>
        <taxon>Chlamydomonadales</taxon>
        <taxon>Dunaliellaceae</taxon>
        <taxon>Dunaliella</taxon>
    </lineage>
</organism>
<sequence>MGNSQSARSFLNADPDFGEYVHAEWRSQRAAELDALGGLGRPPLLLGQSFDAKMMFLGNQLQQQGQKMQEIILPQKPSSARGGAPNSAHATNPKVNRAFFLNTDRRLAIRRGELVPPDAQAVEALEALGVHSGKAVHVHQLDLKRLKDQNKADGSFNHTPSKDVPAEWRKRVHKARRNAFLLVLTMNRLKRGHSYPKRIPYVEDLNFTIPQALGEDCPRFIEVQQRCGAIRQTIRGLKTELEELLRCSTDDIGAALPTAHSPRLAAAPHSTKPSHALPAGHSNALALDTTNGAHTGGSALSPAAGIGDGGASIAASGVIALPPALMATAPVAGPAPYSGAHHTLAVGGATSAAALLSRAATEVGGVHNRHGDNKSGGESVVGAPAPAAGGHAATVRLSPSRPPAAPAAAAAADSPVKRTQALPTVQEGSSHPTPTRKPSPSSARYASPSRRPWGVNPGAQLGSVSANARARPGGTDGSLISSTSTRARRASSGDEEGRGGDGITRAYPKPWKVGAALGGEARKEEGEDMGRAGSARSKLAPLPAPLPPPRHAAQKLLQSGTEQALVPSHTGHAHAPKLARQCSLPPLREASSSSEGSSEDANSAAWSPAEDGGHLATARTSTRGVQHHSPKLPRQLSLDKSSRGAAEASQPGLLVPPQVKLQPLQGMQHNHYQHQHEQQQQQQQQQQSNVQGEGSNHHEHPPAKAVDRRARLRELGVLIDEQYFQLRKARDMLSMFVNRANGGWTEAQKWEPPDVASSGDVLTWTKTDQFAIYKADAIRQLRLGQIAVQLMVGEDALSVPQSQSAGLHIPPGHKRAPVPNSPTSSQPQSVMQDLWTSDPWELIDQCRPTVRTAIHRLEGLSLGGRAVAQMVLSLQTLAGEEAVKRLHVLLHVNEDQEEEVVAELHQHKWFGLSPEHVLIVMTQRRPSSLRFNAEDLAFLPDVEPGSTAAWAADSVGASTTSDPHQQGPRTFGTGHAMMQLGWAGHAYTIGPEGLHQPVHLSVLELLQSQKVQWVLSRRARDLGLLTKEGVFDLSQLAHALYLRDQARATAIMEVCFSSSQSVARQHDSVIMQQKSSAGGATDVSSISDLRQSDIVSKNLMSILDGQCRVPGSKGLALGLGRCLYYLPALTGTMTSLAVFRPRLQLHKECISVNLDAADLISHGKARARAVEARSSPGLLTAHSSLDALLPLLQAQDHDATFHDLVMDMVEHPEQEATSQARMVTHQDLAQPPGTPIIVFIARNGVAASAVNVAANLARAGRDKVILVTFVPTSMQQSEGEELLAIHRRGAFRTMAQVETEVVVRGPLGLLDSMERFVEQRSAAHGGQRPLVVMGSVQITSALFCYVAGSVTLSFIRRCGGIPVVVVTANSKQVPEKAGMRCLALVEGHSRAMMTHLCRNIVQESRGDRLLLTQVLATTNLTRQQQANYRRLLDSFYQIANSKAAHGRHANALYTYALRQLRWGAGSCSRRGSWYQEVISTVEMRCLLSY</sequence>
<dbReference type="EMBL" id="HBIP01026803">
    <property type="protein sequence ID" value="CAE0501116.1"/>
    <property type="molecule type" value="Transcribed_RNA"/>
</dbReference>
<evidence type="ECO:0000256" key="1">
    <source>
        <dbReference type="SAM" id="MobiDB-lite"/>
    </source>
</evidence>
<reference evidence="2" key="1">
    <citation type="submission" date="2021-01" db="EMBL/GenBank/DDBJ databases">
        <authorList>
            <person name="Corre E."/>
            <person name="Pelletier E."/>
            <person name="Niang G."/>
            <person name="Scheremetjew M."/>
            <person name="Finn R."/>
            <person name="Kale V."/>
            <person name="Holt S."/>
            <person name="Cochrane G."/>
            <person name="Meng A."/>
            <person name="Brown T."/>
            <person name="Cohen L."/>
        </authorList>
    </citation>
    <scope>NUCLEOTIDE SEQUENCE</scope>
    <source>
        <strain evidence="2">CCMP1320</strain>
    </source>
</reference>
<feature type="compositionally biased region" description="Low complexity" evidence="1">
    <location>
        <begin position="589"/>
        <end position="605"/>
    </location>
</feature>
<proteinExistence type="predicted"/>
<feature type="compositionally biased region" description="Low complexity" evidence="1">
    <location>
        <begin position="678"/>
        <end position="687"/>
    </location>
</feature>
<name>A0A7S3R3H0_DUNTE</name>
<accession>A0A7S3R3H0</accession>
<feature type="compositionally biased region" description="Polar residues" evidence="1">
    <location>
        <begin position="421"/>
        <end position="433"/>
    </location>
</feature>
<feature type="compositionally biased region" description="Basic and acidic residues" evidence="1">
    <location>
        <begin position="695"/>
        <end position="705"/>
    </location>
</feature>
<feature type="compositionally biased region" description="Basic and acidic residues" evidence="1">
    <location>
        <begin position="520"/>
        <end position="530"/>
    </location>
</feature>
<feature type="compositionally biased region" description="Low complexity" evidence="1">
    <location>
        <begin position="650"/>
        <end position="670"/>
    </location>
</feature>
<feature type="region of interest" description="Disordered" evidence="1">
    <location>
        <begin position="802"/>
        <end position="829"/>
    </location>
</feature>
<feature type="compositionally biased region" description="Low complexity" evidence="1">
    <location>
        <begin position="436"/>
        <end position="452"/>
    </location>
</feature>